<dbReference type="EMBL" id="CVMT01000002">
    <property type="protein sequence ID" value="CRG86005.1"/>
    <property type="molecule type" value="Genomic_DNA"/>
</dbReference>
<gene>
    <name evidence="9" type="ORF">PISL3812_03008</name>
</gene>
<evidence type="ECO:0000256" key="6">
    <source>
        <dbReference type="ARBA" id="ARBA00023242"/>
    </source>
</evidence>
<keyword evidence="6" id="KW-0539">Nucleus</keyword>
<comment type="subcellular location">
    <subcellularLocation>
        <location evidence="2">Nucleus</location>
        <location evidence="2">Nucleolus</location>
    </subcellularLocation>
</comment>
<feature type="region of interest" description="Disordered" evidence="8">
    <location>
        <begin position="215"/>
        <end position="239"/>
    </location>
</feature>
<reference evidence="9 10" key="1">
    <citation type="submission" date="2015-04" db="EMBL/GenBank/DDBJ databases">
        <authorList>
            <person name="Syromyatnikov M.Y."/>
            <person name="Popov V.N."/>
        </authorList>
    </citation>
    <scope>NUCLEOTIDE SEQUENCE [LARGE SCALE GENOMIC DNA]</scope>
    <source>
        <strain evidence="9">WF-38-12</strain>
    </source>
</reference>
<feature type="region of interest" description="Disordered" evidence="8">
    <location>
        <begin position="63"/>
        <end position="82"/>
    </location>
</feature>
<dbReference type="Proteomes" id="UP000054383">
    <property type="component" value="Unassembled WGS sequence"/>
</dbReference>
<dbReference type="GO" id="GO:0005730">
    <property type="term" value="C:nucleolus"/>
    <property type="evidence" value="ECO:0007669"/>
    <property type="project" value="UniProtKB-SubCell"/>
</dbReference>
<evidence type="ECO:0000256" key="5">
    <source>
        <dbReference type="ARBA" id="ARBA00015522"/>
    </source>
</evidence>
<dbReference type="PANTHER" id="PTHR13243">
    <property type="entry name" value="HSPC111 PROTEIN-RELATED"/>
    <property type="match status" value="1"/>
</dbReference>
<evidence type="ECO:0000256" key="8">
    <source>
        <dbReference type="SAM" id="MobiDB-lite"/>
    </source>
</evidence>
<evidence type="ECO:0000256" key="4">
    <source>
        <dbReference type="ARBA" id="ARBA00011187"/>
    </source>
</evidence>
<protein>
    <recommendedName>
        <fullName evidence="5">Nucleolar protein 16</fullName>
    </recommendedName>
</protein>
<evidence type="ECO:0000256" key="7">
    <source>
        <dbReference type="ARBA" id="ARBA00023274"/>
    </source>
</evidence>
<accession>A0A0U1LRU9</accession>
<dbReference type="OMA" id="MQQTEAD"/>
<evidence type="ECO:0000256" key="2">
    <source>
        <dbReference type="ARBA" id="ARBA00004604"/>
    </source>
</evidence>
<proteinExistence type="inferred from homology"/>
<evidence type="ECO:0000256" key="3">
    <source>
        <dbReference type="ARBA" id="ARBA00008479"/>
    </source>
</evidence>
<feature type="compositionally biased region" description="Basic residues" evidence="8">
    <location>
        <begin position="229"/>
        <end position="239"/>
    </location>
</feature>
<feature type="region of interest" description="Disordered" evidence="8">
    <location>
        <begin position="174"/>
        <end position="194"/>
    </location>
</feature>
<dbReference type="GO" id="GO:0030687">
    <property type="term" value="C:preribosome, large subunit precursor"/>
    <property type="evidence" value="ECO:0007669"/>
    <property type="project" value="EnsemblFungi"/>
</dbReference>
<evidence type="ECO:0000256" key="1">
    <source>
        <dbReference type="ARBA" id="ARBA00002889"/>
    </source>
</evidence>
<dbReference type="Pfam" id="PF09420">
    <property type="entry name" value="Nop16"/>
    <property type="match status" value="1"/>
</dbReference>
<comment type="subunit">
    <text evidence="4">Component of the pre-66S ribosomal particle.</text>
</comment>
<comment type="similarity">
    <text evidence="3">Belongs to the NOP16 family.</text>
</comment>
<dbReference type="STRING" id="28573.A0A0U1LRU9"/>
<dbReference type="AlphaFoldDB" id="A0A0U1LRU9"/>
<keyword evidence="7" id="KW-0687">Ribonucleoprotein</keyword>
<dbReference type="GO" id="GO:0042273">
    <property type="term" value="P:ribosomal large subunit biogenesis"/>
    <property type="evidence" value="ECO:0007669"/>
    <property type="project" value="EnsemblFungi"/>
</dbReference>
<evidence type="ECO:0000313" key="9">
    <source>
        <dbReference type="EMBL" id="CRG86005.1"/>
    </source>
</evidence>
<dbReference type="PANTHER" id="PTHR13243:SF1">
    <property type="entry name" value="NUCLEOLAR PROTEIN 16"/>
    <property type="match status" value="1"/>
</dbReference>
<evidence type="ECO:0000313" key="10">
    <source>
        <dbReference type="Proteomes" id="UP000054383"/>
    </source>
</evidence>
<dbReference type="OrthoDB" id="285729at2759"/>
<keyword evidence="10" id="KW-1185">Reference proteome</keyword>
<sequence length="239" mass="27757">MGRDLQKKNNRSKVHRIKKKRKVLRNGNKKIDVFGNTFIADNWDKTQTLVQNYRRLGLTTRLNAPTGGVEKPTGVDGATADRMTSDSLFITGKDRPDAPLDAEEVQVERDPETGKIIRLINDKSDDEIEVAGRKVNRSNPLSDPINEIENKKANTQRNLPQSEFIRELEMRALQEEEEVSKKRRPRQQSKREEEWIERLVARHGDNVKAMVRDRKLNPMQQTEGDIQRRIRKWQQKQAA</sequence>
<comment type="function">
    <text evidence="1">Involved in the biogenesis of the 60S ribosomal subunit.</text>
</comment>
<organism evidence="9 10">
    <name type="scientific">Talaromyces islandicus</name>
    <name type="common">Penicillium islandicum</name>
    <dbReference type="NCBI Taxonomy" id="28573"/>
    <lineage>
        <taxon>Eukaryota</taxon>
        <taxon>Fungi</taxon>
        <taxon>Dikarya</taxon>
        <taxon>Ascomycota</taxon>
        <taxon>Pezizomycotina</taxon>
        <taxon>Eurotiomycetes</taxon>
        <taxon>Eurotiomycetidae</taxon>
        <taxon>Eurotiales</taxon>
        <taxon>Trichocomaceae</taxon>
        <taxon>Talaromyces</taxon>
        <taxon>Talaromyces sect. Islandici</taxon>
    </lineage>
</organism>
<dbReference type="InterPro" id="IPR019002">
    <property type="entry name" value="Ribosome_biogenesis_Nop16"/>
</dbReference>
<name>A0A0U1LRU9_TALIS</name>